<evidence type="ECO:0000256" key="2">
    <source>
        <dbReference type="ARBA" id="ARBA00022723"/>
    </source>
</evidence>
<comment type="similarity">
    <text evidence="6">Belongs to the peptidase M3 family.</text>
</comment>
<feature type="transmembrane region" description="Helical" evidence="7">
    <location>
        <begin position="62"/>
        <end position="81"/>
    </location>
</feature>
<proteinExistence type="inferred from homology"/>
<evidence type="ECO:0000256" key="1">
    <source>
        <dbReference type="ARBA" id="ARBA00022670"/>
    </source>
</evidence>
<dbReference type="OrthoDB" id="17530at2759"/>
<dbReference type="InterPro" id="IPR001567">
    <property type="entry name" value="Pept_M3A_M3B_dom"/>
</dbReference>
<dbReference type="EMBL" id="SRLO01009583">
    <property type="protein sequence ID" value="TNN26740.1"/>
    <property type="molecule type" value="Genomic_DNA"/>
</dbReference>
<dbReference type="GO" id="GO:0046872">
    <property type="term" value="F:metal ion binding"/>
    <property type="evidence" value="ECO:0007669"/>
    <property type="project" value="UniProtKB-UniRule"/>
</dbReference>
<evidence type="ECO:0000313" key="9">
    <source>
        <dbReference type="EMBL" id="TNN26740.1"/>
    </source>
</evidence>
<keyword evidence="3 6" id="KW-0378">Hydrolase</keyword>
<dbReference type="GO" id="GO:0006508">
    <property type="term" value="P:proteolysis"/>
    <property type="evidence" value="ECO:0007669"/>
    <property type="project" value="UniProtKB-KW"/>
</dbReference>
<evidence type="ECO:0000313" key="10">
    <source>
        <dbReference type="Proteomes" id="UP000314294"/>
    </source>
</evidence>
<evidence type="ECO:0000256" key="5">
    <source>
        <dbReference type="ARBA" id="ARBA00023049"/>
    </source>
</evidence>
<dbReference type="Pfam" id="PF01432">
    <property type="entry name" value="Peptidase_M3"/>
    <property type="match status" value="1"/>
</dbReference>
<keyword evidence="4 6" id="KW-0862">Zinc</keyword>
<keyword evidence="2 6" id="KW-0479">Metal-binding</keyword>
<dbReference type="AlphaFoldDB" id="A0A4Z2EDW0"/>
<evidence type="ECO:0000256" key="6">
    <source>
        <dbReference type="RuleBase" id="RU003435"/>
    </source>
</evidence>
<keyword evidence="7" id="KW-0472">Membrane</keyword>
<keyword evidence="7" id="KW-0812">Transmembrane</keyword>
<comment type="caution">
    <text evidence="9">The sequence shown here is derived from an EMBL/GenBank/DDBJ whole genome shotgun (WGS) entry which is preliminary data.</text>
</comment>
<keyword evidence="7" id="KW-1133">Transmembrane helix</keyword>
<sequence length="94" mass="10998">MSRAVASMVWKQCFVQDPLNRDMGERYRRQMLAHGGAKEPMLMVEGNLPWPTFFFHKNLSRIFLYLPVNSTTLIILIPVYLNIRLLRLSSPLTF</sequence>
<name>A0A4Z2EDW0_9TELE</name>
<evidence type="ECO:0000259" key="8">
    <source>
        <dbReference type="Pfam" id="PF01432"/>
    </source>
</evidence>
<evidence type="ECO:0000256" key="7">
    <source>
        <dbReference type="SAM" id="Phobius"/>
    </source>
</evidence>
<protein>
    <submittedName>
        <fullName evidence="9">Mitochondrial intermediate peptidase</fullName>
    </submittedName>
</protein>
<evidence type="ECO:0000256" key="4">
    <source>
        <dbReference type="ARBA" id="ARBA00022833"/>
    </source>
</evidence>
<organism evidence="9 10">
    <name type="scientific">Liparis tanakae</name>
    <name type="common">Tanaka's snailfish</name>
    <dbReference type="NCBI Taxonomy" id="230148"/>
    <lineage>
        <taxon>Eukaryota</taxon>
        <taxon>Metazoa</taxon>
        <taxon>Chordata</taxon>
        <taxon>Craniata</taxon>
        <taxon>Vertebrata</taxon>
        <taxon>Euteleostomi</taxon>
        <taxon>Actinopterygii</taxon>
        <taxon>Neopterygii</taxon>
        <taxon>Teleostei</taxon>
        <taxon>Neoteleostei</taxon>
        <taxon>Acanthomorphata</taxon>
        <taxon>Eupercaria</taxon>
        <taxon>Perciformes</taxon>
        <taxon>Cottioidei</taxon>
        <taxon>Cottales</taxon>
        <taxon>Liparidae</taxon>
        <taxon>Liparis</taxon>
    </lineage>
</organism>
<gene>
    <name evidence="9" type="primary">MIPEP_1</name>
    <name evidence="9" type="ORF">EYF80_063122</name>
</gene>
<dbReference type="GO" id="GO:0004222">
    <property type="term" value="F:metalloendopeptidase activity"/>
    <property type="evidence" value="ECO:0007669"/>
    <property type="project" value="InterPro"/>
</dbReference>
<keyword evidence="5 6" id="KW-0482">Metalloprotease</keyword>
<comment type="cofactor">
    <cofactor evidence="6">
        <name>Zn(2+)</name>
        <dbReference type="ChEBI" id="CHEBI:29105"/>
    </cofactor>
    <text evidence="6">Binds 1 zinc ion.</text>
</comment>
<dbReference type="Gene3D" id="1.10.1370.10">
    <property type="entry name" value="Neurolysin, domain 3"/>
    <property type="match status" value="1"/>
</dbReference>
<reference evidence="9 10" key="1">
    <citation type="submission" date="2019-03" db="EMBL/GenBank/DDBJ databases">
        <title>First draft genome of Liparis tanakae, snailfish: a comprehensive survey of snailfish specific genes.</title>
        <authorList>
            <person name="Kim W."/>
            <person name="Song I."/>
            <person name="Jeong J.-H."/>
            <person name="Kim D."/>
            <person name="Kim S."/>
            <person name="Ryu S."/>
            <person name="Song J.Y."/>
            <person name="Lee S.K."/>
        </authorList>
    </citation>
    <scope>NUCLEOTIDE SEQUENCE [LARGE SCALE GENOMIC DNA]</scope>
    <source>
        <tissue evidence="9">Muscle</tissue>
    </source>
</reference>
<dbReference type="Proteomes" id="UP000314294">
    <property type="component" value="Unassembled WGS sequence"/>
</dbReference>
<keyword evidence="1 6" id="KW-0645">Protease</keyword>
<accession>A0A4Z2EDW0</accession>
<keyword evidence="10" id="KW-1185">Reference proteome</keyword>
<evidence type="ECO:0000256" key="3">
    <source>
        <dbReference type="ARBA" id="ARBA00022801"/>
    </source>
</evidence>
<dbReference type="InterPro" id="IPR024077">
    <property type="entry name" value="Neurolysin/TOP_dom2"/>
</dbReference>
<feature type="domain" description="Peptidase M3A/M3B catalytic" evidence="8">
    <location>
        <begin position="2"/>
        <end position="45"/>
    </location>
</feature>